<sequence>MGILHFSGPAGIWLQSVQEKLITLDWISFTSLLCARFGRDRHQLLIRQFYIIRQTSTVADYIERFDMLMNHLVSYSDTTHPFYFLTRFIEGLRPDIRAVIMVQRPTDLDTACSLALLQEEVAAGDVHSPPLQPEIRYIKIPSRAANQSQGHSLAPSVSRPSDNREIDSSRSNSDSRLTALRNYRRARGLCFKCGERWGQEHTFPTTVQMHIIKELLALFSQEKVIGTDEDIEPTEIACSLSIHAMKGAPADAKGGIQLHAFIADHEVLILVDSGSSTSFINKQLADRLPDVQQLHKKCLVNVADGTQYRCSTFIPACQWTSQGTTFATDLKVLPLGSFDAILGMDWLEEHNPNIDWVKKTLHI</sequence>
<evidence type="ECO:0000313" key="2">
    <source>
        <dbReference type="Proteomes" id="UP001732700"/>
    </source>
</evidence>
<reference evidence="1" key="2">
    <citation type="submission" date="2025-09" db="UniProtKB">
        <authorList>
            <consortium name="EnsemblPlants"/>
        </authorList>
    </citation>
    <scope>IDENTIFICATION</scope>
</reference>
<protein>
    <submittedName>
        <fullName evidence="1">Uncharacterized protein</fullName>
    </submittedName>
</protein>
<name>A0ACD5VMB2_AVESA</name>
<organism evidence="1 2">
    <name type="scientific">Avena sativa</name>
    <name type="common">Oat</name>
    <dbReference type="NCBI Taxonomy" id="4498"/>
    <lineage>
        <taxon>Eukaryota</taxon>
        <taxon>Viridiplantae</taxon>
        <taxon>Streptophyta</taxon>
        <taxon>Embryophyta</taxon>
        <taxon>Tracheophyta</taxon>
        <taxon>Spermatophyta</taxon>
        <taxon>Magnoliopsida</taxon>
        <taxon>Liliopsida</taxon>
        <taxon>Poales</taxon>
        <taxon>Poaceae</taxon>
        <taxon>BOP clade</taxon>
        <taxon>Pooideae</taxon>
        <taxon>Poodae</taxon>
        <taxon>Poeae</taxon>
        <taxon>Poeae Chloroplast Group 1 (Aveneae type)</taxon>
        <taxon>Aveninae</taxon>
        <taxon>Avena</taxon>
    </lineage>
</organism>
<accession>A0ACD5VMB2</accession>
<dbReference type="Proteomes" id="UP001732700">
    <property type="component" value="Chromosome 3C"/>
</dbReference>
<reference evidence="1" key="1">
    <citation type="submission" date="2021-05" db="EMBL/GenBank/DDBJ databases">
        <authorList>
            <person name="Scholz U."/>
            <person name="Mascher M."/>
            <person name="Fiebig A."/>
        </authorList>
    </citation>
    <scope>NUCLEOTIDE SEQUENCE [LARGE SCALE GENOMIC DNA]</scope>
</reference>
<proteinExistence type="predicted"/>
<dbReference type="EnsemblPlants" id="AVESA.00010b.r2.3CG0479800.1">
    <property type="protein sequence ID" value="AVESA.00010b.r2.3CG0479800.1.CDS.1"/>
    <property type="gene ID" value="AVESA.00010b.r2.3CG0479800"/>
</dbReference>
<keyword evidence="2" id="KW-1185">Reference proteome</keyword>
<evidence type="ECO:0000313" key="1">
    <source>
        <dbReference type="EnsemblPlants" id="AVESA.00010b.r2.3CG0479800.1.CDS.1"/>
    </source>
</evidence>